<dbReference type="InterPro" id="IPR010666">
    <property type="entry name" value="Znf_GRF"/>
</dbReference>
<keyword evidence="9" id="KW-1185">Reference proteome</keyword>
<dbReference type="EMBL" id="CACVBM020001126">
    <property type="protein sequence ID" value="CAA7032678.1"/>
    <property type="molecule type" value="Genomic_DNA"/>
</dbReference>
<accession>A0A6D2IZJ8</accession>
<keyword evidence="2 4" id="KW-0863">Zinc-finger</keyword>
<proteinExistence type="predicted"/>
<comment type="caution">
    <text evidence="8">The sequence shown here is derived from an EMBL/GenBank/DDBJ whole genome shotgun (WGS) entry which is preliminary data.</text>
</comment>
<evidence type="ECO:0000256" key="3">
    <source>
        <dbReference type="ARBA" id="ARBA00022833"/>
    </source>
</evidence>
<dbReference type="AlphaFoldDB" id="A0A6D2IZJ8"/>
<keyword evidence="1" id="KW-0479">Metal-binding</keyword>
<feature type="coiled-coil region" evidence="5">
    <location>
        <begin position="75"/>
        <end position="137"/>
    </location>
</feature>
<keyword evidence="3" id="KW-0862">Zinc</keyword>
<keyword evidence="5" id="KW-0175">Coiled coil</keyword>
<reference evidence="8" key="1">
    <citation type="submission" date="2020-01" db="EMBL/GenBank/DDBJ databases">
        <authorList>
            <person name="Mishra B."/>
        </authorList>
    </citation>
    <scope>NUCLEOTIDE SEQUENCE [LARGE SCALE GENOMIC DNA]</scope>
</reference>
<protein>
    <recommendedName>
        <fullName evidence="7">GRF-type domain-containing protein</fullName>
    </recommendedName>
</protein>
<evidence type="ECO:0000259" key="7">
    <source>
        <dbReference type="PROSITE" id="PS51999"/>
    </source>
</evidence>
<dbReference type="OrthoDB" id="1111965at2759"/>
<dbReference type="PROSITE" id="PS51999">
    <property type="entry name" value="ZF_GRF"/>
    <property type="match status" value="1"/>
</dbReference>
<evidence type="ECO:0000256" key="2">
    <source>
        <dbReference type="ARBA" id="ARBA00022771"/>
    </source>
</evidence>
<sequence length="167" mass="18869">MSSSSSTSGVSNIRRNGVDGGKGIPRKCRCGQVTVLRTSESVPNPGRLYYICPFRSKEDKNHLFKWTDISMVEEMEEVERVIQKIEEEFFNLAMETRTCEAVVNRYGDEIKAMKTLAEGCKKEVEELKAVVKRREEDIEKVKSGMSCCKSVTICVLGVVLSFYFMSA</sequence>
<dbReference type="Proteomes" id="UP000467841">
    <property type="component" value="Unassembled WGS sequence"/>
</dbReference>
<evidence type="ECO:0000256" key="1">
    <source>
        <dbReference type="ARBA" id="ARBA00022723"/>
    </source>
</evidence>
<feature type="region of interest" description="Disordered" evidence="6">
    <location>
        <begin position="1"/>
        <end position="20"/>
    </location>
</feature>
<dbReference type="Pfam" id="PF06839">
    <property type="entry name" value="Zn_ribbon_GRF"/>
    <property type="match status" value="1"/>
</dbReference>
<gene>
    <name evidence="8" type="ORF">MERR_LOCUS19913</name>
</gene>
<evidence type="ECO:0000313" key="8">
    <source>
        <dbReference type="EMBL" id="CAA7032678.1"/>
    </source>
</evidence>
<evidence type="ECO:0000256" key="5">
    <source>
        <dbReference type="SAM" id="Coils"/>
    </source>
</evidence>
<evidence type="ECO:0000256" key="4">
    <source>
        <dbReference type="PROSITE-ProRule" id="PRU01343"/>
    </source>
</evidence>
<organism evidence="8 9">
    <name type="scientific">Microthlaspi erraticum</name>
    <dbReference type="NCBI Taxonomy" id="1685480"/>
    <lineage>
        <taxon>Eukaryota</taxon>
        <taxon>Viridiplantae</taxon>
        <taxon>Streptophyta</taxon>
        <taxon>Embryophyta</taxon>
        <taxon>Tracheophyta</taxon>
        <taxon>Spermatophyta</taxon>
        <taxon>Magnoliopsida</taxon>
        <taxon>eudicotyledons</taxon>
        <taxon>Gunneridae</taxon>
        <taxon>Pentapetalae</taxon>
        <taxon>rosids</taxon>
        <taxon>malvids</taxon>
        <taxon>Brassicales</taxon>
        <taxon>Brassicaceae</taxon>
        <taxon>Coluteocarpeae</taxon>
        <taxon>Microthlaspi</taxon>
    </lineage>
</organism>
<dbReference type="PANTHER" id="PTHR33248">
    <property type="entry name" value="ZINC ION-BINDING PROTEIN"/>
    <property type="match status" value="1"/>
</dbReference>
<evidence type="ECO:0000256" key="6">
    <source>
        <dbReference type="SAM" id="MobiDB-lite"/>
    </source>
</evidence>
<feature type="domain" description="GRF-type" evidence="7">
    <location>
        <begin position="28"/>
        <end position="70"/>
    </location>
</feature>
<evidence type="ECO:0000313" key="9">
    <source>
        <dbReference type="Proteomes" id="UP000467841"/>
    </source>
</evidence>
<feature type="compositionally biased region" description="Low complexity" evidence="6">
    <location>
        <begin position="1"/>
        <end position="11"/>
    </location>
</feature>
<name>A0A6D2IZJ8_9BRAS</name>
<dbReference type="GO" id="GO:0008270">
    <property type="term" value="F:zinc ion binding"/>
    <property type="evidence" value="ECO:0007669"/>
    <property type="project" value="UniProtKB-KW"/>
</dbReference>